<reference evidence="1" key="1">
    <citation type="submission" date="2014-05" db="EMBL/GenBank/DDBJ databases">
        <authorList>
            <person name="Chronopoulou M."/>
        </authorList>
    </citation>
    <scope>NUCLEOTIDE SEQUENCE</scope>
    <source>
        <tissue evidence="1">Whole organism</tissue>
    </source>
</reference>
<dbReference type="AlphaFoldDB" id="A0A0K2V066"/>
<sequence>MGLYGLLDVVGSPDGDASGLCGLLSNDTGRRSIFVVAPIFLHLRTYGKTKLVYFYSAIVWFCIETLECKIMRIKLLLNATASFGSSFCKYSTYSEVKLFLLLTPKSSTTKGTSY</sequence>
<proteinExistence type="predicted"/>
<dbReference type="EMBL" id="HACA01026537">
    <property type="protein sequence ID" value="CDW43898.1"/>
    <property type="molecule type" value="Transcribed_RNA"/>
</dbReference>
<protein>
    <submittedName>
        <fullName evidence="1">Uncharacterized protein</fullName>
    </submittedName>
</protein>
<name>A0A0K2V066_LEPSM</name>
<accession>A0A0K2V066</accession>
<evidence type="ECO:0000313" key="1">
    <source>
        <dbReference type="EMBL" id="CDW43898.1"/>
    </source>
</evidence>
<organism evidence="1">
    <name type="scientific">Lepeophtheirus salmonis</name>
    <name type="common">Salmon louse</name>
    <name type="synonym">Caligus salmonis</name>
    <dbReference type="NCBI Taxonomy" id="72036"/>
    <lineage>
        <taxon>Eukaryota</taxon>
        <taxon>Metazoa</taxon>
        <taxon>Ecdysozoa</taxon>
        <taxon>Arthropoda</taxon>
        <taxon>Crustacea</taxon>
        <taxon>Multicrustacea</taxon>
        <taxon>Hexanauplia</taxon>
        <taxon>Copepoda</taxon>
        <taxon>Siphonostomatoida</taxon>
        <taxon>Caligidae</taxon>
        <taxon>Lepeophtheirus</taxon>
    </lineage>
</organism>